<dbReference type="PROSITE" id="PS51371">
    <property type="entry name" value="CBS"/>
    <property type="match status" value="2"/>
</dbReference>
<dbReference type="EMBL" id="AP023366">
    <property type="protein sequence ID" value="BCJ88060.1"/>
    <property type="molecule type" value="Genomic_DNA"/>
</dbReference>
<evidence type="ECO:0000259" key="3">
    <source>
        <dbReference type="PROSITE" id="PS51371"/>
    </source>
</evidence>
<dbReference type="KEGG" id="eff:skT53_30450"/>
<feature type="domain" description="CBS" evidence="3">
    <location>
        <begin position="72"/>
        <end position="127"/>
    </location>
</feature>
<evidence type="ECO:0000256" key="1">
    <source>
        <dbReference type="ARBA" id="ARBA00023122"/>
    </source>
</evidence>
<dbReference type="RefSeq" id="WP_200758708.1">
    <property type="nucleotide sequence ID" value="NZ_AP023366.1"/>
</dbReference>
<protein>
    <submittedName>
        <fullName evidence="4">CBS domain-containing protein</fullName>
    </submittedName>
</protein>
<dbReference type="Gene3D" id="3.10.580.10">
    <property type="entry name" value="CBS-domain"/>
    <property type="match status" value="1"/>
</dbReference>
<feature type="domain" description="CBS" evidence="3">
    <location>
        <begin position="7"/>
        <end position="63"/>
    </location>
</feature>
<dbReference type="SMART" id="SM00116">
    <property type="entry name" value="CBS"/>
    <property type="match status" value="2"/>
</dbReference>
<dbReference type="Proteomes" id="UP000593802">
    <property type="component" value="Chromosome"/>
</dbReference>
<name>A0A7I8DHF8_9BACL</name>
<dbReference type="SUPFAM" id="SSF54631">
    <property type="entry name" value="CBS-domain pair"/>
    <property type="match status" value="1"/>
</dbReference>
<evidence type="ECO:0000256" key="2">
    <source>
        <dbReference type="PROSITE-ProRule" id="PRU00703"/>
    </source>
</evidence>
<sequence>MKLHEIMTKNVRTCDPQDTVLDAAKLMRNIDVGIVPVTQGDKLVGVVTDRDICLNVVAEGKDVNTTRVQSCMTSAVITGTPDMDAHEAADLMAEHQIRRLPIIDNGTLVGIVAIGDLATINIHENEAGYALSEISEPSQPQH</sequence>
<keyword evidence="5" id="KW-1185">Reference proteome</keyword>
<dbReference type="AlphaFoldDB" id="A0A7I8DHF8"/>
<dbReference type="InterPro" id="IPR000644">
    <property type="entry name" value="CBS_dom"/>
</dbReference>
<evidence type="ECO:0000313" key="4">
    <source>
        <dbReference type="EMBL" id="BCJ88060.1"/>
    </source>
</evidence>
<gene>
    <name evidence="4" type="ORF">skT53_30450</name>
</gene>
<dbReference type="CDD" id="cd04622">
    <property type="entry name" value="CBS_pair_HRP1_like"/>
    <property type="match status" value="1"/>
</dbReference>
<accession>A0A7I8DHF8</accession>
<keyword evidence="1 2" id="KW-0129">CBS domain</keyword>
<dbReference type="InterPro" id="IPR051257">
    <property type="entry name" value="Diverse_CBS-Domain"/>
</dbReference>
<dbReference type="PANTHER" id="PTHR43080:SF2">
    <property type="entry name" value="CBS DOMAIN-CONTAINING PROTEIN"/>
    <property type="match status" value="1"/>
</dbReference>
<evidence type="ECO:0000313" key="5">
    <source>
        <dbReference type="Proteomes" id="UP000593802"/>
    </source>
</evidence>
<reference evidence="4 5" key="1">
    <citation type="submission" date="2020-08" db="EMBL/GenBank/DDBJ databases">
        <title>Complete Genome Sequence of Effusibacillus dendaii Strain skT53, Isolated from Farmland soil.</title>
        <authorList>
            <person name="Konishi T."/>
            <person name="Kawasaki H."/>
        </authorList>
    </citation>
    <scope>NUCLEOTIDE SEQUENCE [LARGE SCALE GENOMIC DNA]</scope>
    <source>
        <strain evidence="5">skT53</strain>
    </source>
</reference>
<dbReference type="Pfam" id="PF00571">
    <property type="entry name" value="CBS"/>
    <property type="match status" value="2"/>
</dbReference>
<proteinExistence type="predicted"/>
<organism evidence="4 5">
    <name type="scientific">Effusibacillus dendaii</name>
    <dbReference type="NCBI Taxonomy" id="2743772"/>
    <lineage>
        <taxon>Bacteria</taxon>
        <taxon>Bacillati</taxon>
        <taxon>Bacillota</taxon>
        <taxon>Bacilli</taxon>
        <taxon>Bacillales</taxon>
        <taxon>Alicyclobacillaceae</taxon>
        <taxon>Effusibacillus</taxon>
    </lineage>
</organism>
<dbReference type="InterPro" id="IPR046342">
    <property type="entry name" value="CBS_dom_sf"/>
</dbReference>
<dbReference type="PANTHER" id="PTHR43080">
    <property type="entry name" value="CBS DOMAIN-CONTAINING PROTEIN CBSX3, MITOCHONDRIAL"/>
    <property type="match status" value="1"/>
</dbReference>